<proteinExistence type="predicted"/>
<organism evidence="1 2">
    <name type="scientific">Psylliodes chrysocephalus</name>
    <dbReference type="NCBI Taxonomy" id="3402493"/>
    <lineage>
        <taxon>Eukaryota</taxon>
        <taxon>Metazoa</taxon>
        <taxon>Ecdysozoa</taxon>
        <taxon>Arthropoda</taxon>
        <taxon>Hexapoda</taxon>
        <taxon>Insecta</taxon>
        <taxon>Pterygota</taxon>
        <taxon>Neoptera</taxon>
        <taxon>Endopterygota</taxon>
        <taxon>Coleoptera</taxon>
        <taxon>Polyphaga</taxon>
        <taxon>Cucujiformia</taxon>
        <taxon>Chrysomeloidea</taxon>
        <taxon>Chrysomelidae</taxon>
        <taxon>Galerucinae</taxon>
        <taxon>Alticini</taxon>
        <taxon>Psylliodes</taxon>
    </lineage>
</organism>
<name>A0A9P0CG60_9CUCU</name>
<evidence type="ECO:0000313" key="1">
    <source>
        <dbReference type="EMBL" id="CAH1099478.1"/>
    </source>
</evidence>
<evidence type="ECO:0000313" key="2">
    <source>
        <dbReference type="Proteomes" id="UP001153636"/>
    </source>
</evidence>
<dbReference type="EMBL" id="OV651813">
    <property type="protein sequence ID" value="CAH1099478.1"/>
    <property type="molecule type" value="Genomic_DNA"/>
</dbReference>
<gene>
    <name evidence="1" type="ORF">PSYICH_LOCUS678</name>
</gene>
<dbReference type="AlphaFoldDB" id="A0A9P0CG60"/>
<protein>
    <submittedName>
        <fullName evidence="1">Uncharacterized protein</fullName>
    </submittedName>
</protein>
<reference evidence="1" key="1">
    <citation type="submission" date="2022-01" db="EMBL/GenBank/DDBJ databases">
        <authorList>
            <person name="King R."/>
        </authorList>
    </citation>
    <scope>NUCLEOTIDE SEQUENCE</scope>
</reference>
<keyword evidence="2" id="KW-1185">Reference proteome</keyword>
<dbReference type="PANTHER" id="PTHR34415">
    <property type="entry name" value="INTEGRASE CATALYTIC DOMAIN-CONTAINING PROTEIN"/>
    <property type="match status" value="1"/>
</dbReference>
<sequence>MKVPNKVCSFLSDYIQREISENVQELCLYSDNCPRQNQNHTMISMYAASVETNRFKNVEQFFPIRGFGVIKQRSKRFNHIFSVHEYTEIIIASSAQKIFTVMEVSGEEIKDFKQWLLKFYKKMLCLWKLQTKKSPGYKSNPFLYRNFAIFVVTQKLLAMSCAQNLLEV</sequence>
<dbReference type="PANTHER" id="PTHR34415:SF1">
    <property type="entry name" value="INTEGRASE CATALYTIC DOMAIN-CONTAINING PROTEIN"/>
    <property type="match status" value="1"/>
</dbReference>
<dbReference type="Proteomes" id="UP001153636">
    <property type="component" value="Chromosome 1"/>
</dbReference>
<accession>A0A9P0CG60</accession>